<dbReference type="Proteomes" id="UP000002195">
    <property type="component" value="Unassembled WGS sequence"/>
</dbReference>
<evidence type="ECO:0000256" key="2">
    <source>
        <dbReference type="ARBA" id="ARBA00004496"/>
    </source>
</evidence>
<dbReference type="FunCoup" id="Q54VC8">
    <property type="interactions" value="711"/>
</dbReference>
<dbReference type="InterPro" id="IPR005140">
    <property type="entry name" value="eRF1_Pelota-like_N"/>
</dbReference>
<accession>Q54VC8</accession>
<dbReference type="GO" id="GO:0051301">
    <property type="term" value="P:cell division"/>
    <property type="evidence" value="ECO:0007669"/>
    <property type="project" value="UniProtKB-KW"/>
</dbReference>
<dbReference type="KEGG" id="ddi:DDB_G0280447"/>
<evidence type="ECO:0000313" key="14">
    <source>
        <dbReference type="Proteomes" id="UP000002195"/>
    </source>
</evidence>
<dbReference type="InterPro" id="IPR004405">
    <property type="entry name" value="TF_pelota"/>
</dbReference>
<evidence type="ECO:0000259" key="12">
    <source>
        <dbReference type="SMART" id="SM01194"/>
    </source>
</evidence>
<gene>
    <name evidence="13" type="primary">pelo</name>
    <name evidence="13" type="ORF">DDB_G0280447</name>
</gene>
<evidence type="ECO:0000256" key="4">
    <source>
        <dbReference type="ARBA" id="ARBA00022490"/>
    </source>
</evidence>
<dbReference type="FunFam" id="2.30.30.870:FF:000004">
    <property type="entry name" value="Protein DOM34 homolog"/>
    <property type="match status" value="1"/>
</dbReference>
<comment type="similarity">
    <text evidence="3 10">Belongs to the eukaryotic release factor 1 family. Pelota subfamily.</text>
</comment>
<evidence type="ECO:0000256" key="7">
    <source>
        <dbReference type="ARBA" id="ARBA00022776"/>
    </source>
</evidence>
<dbReference type="InParanoid" id="Q54VC8"/>
<dbReference type="GO" id="GO:0070651">
    <property type="term" value="P:nonfunctional rRNA decay"/>
    <property type="evidence" value="ECO:0000318"/>
    <property type="project" value="GO_Central"/>
</dbReference>
<evidence type="ECO:0000256" key="11">
    <source>
        <dbReference type="SAM" id="MobiDB-lite"/>
    </source>
</evidence>
<dbReference type="HOGENOM" id="CLU_023334_3_1_1"/>
<dbReference type="OMA" id="DDLWHLK"/>
<keyword evidence="7" id="KW-0498">Mitosis</keyword>
<dbReference type="SMR" id="Q54VC8"/>
<dbReference type="FunFam" id="3.30.420.60:FF:000004">
    <property type="entry name" value="Protein DOM34 homolog"/>
    <property type="match status" value="1"/>
</dbReference>
<evidence type="ECO:0000256" key="3">
    <source>
        <dbReference type="ARBA" id="ARBA00009504"/>
    </source>
</evidence>
<keyword evidence="14" id="KW-1185">Reference proteome</keyword>
<evidence type="ECO:0000313" key="13">
    <source>
        <dbReference type="EMBL" id="EAL67202.1"/>
    </source>
</evidence>
<organism evidence="13 14">
    <name type="scientific">Dictyostelium discoideum</name>
    <name type="common">Social amoeba</name>
    <dbReference type="NCBI Taxonomy" id="44689"/>
    <lineage>
        <taxon>Eukaryota</taxon>
        <taxon>Amoebozoa</taxon>
        <taxon>Evosea</taxon>
        <taxon>Eumycetozoa</taxon>
        <taxon>Dictyostelia</taxon>
        <taxon>Dictyosteliales</taxon>
        <taxon>Dictyosteliaceae</taxon>
        <taxon>Dictyostelium</taxon>
    </lineage>
</organism>
<dbReference type="Gene3D" id="3.30.1330.30">
    <property type="match status" value="1"/>
</dbReference>
<dbReference type="PhylomeDB" id="Q54VC8"/>
<dbReference type="GO" id="GO:0071025">
    <property type="term" value="P:RNA surveillance"/>
    <property type="evidence" value="ECO:0007669"/>
    <property type="project" value="InterPro"/>
</dbReference>
<evidence type="ECO:0000256" key="10">
    <source>
        <dbReference type="RuleBase" id="RU362019"/>
    </source>
</evidence>
<feature type="compositionally biased region" description="Basic and acidic residues" evidence="11">
    <location>
        <begin position="413"/>
        <end position="429"/>
    </location>
</feature>
<feature type="region of interest" description="Disordered" evidence="11">
    <location>
        <begin position="376"/>
        <end position="441"/>
    </location>
</feature>
<dbReference type="PaxDb" id="44689-DDB0237594"/>
<dbReference type="GO" id="GO:0046872">
    <property type="term" value="F:metal ion binding"/>
    <property type="evidence" value="ECO:0007669"/>
    <property type="project" value="UniProtKB-KW"/>
</dbReference>
<comment type="caution">
    <text evidence="13">The sequence shown here is derived from an EMBL/GenBank/DDBJ whole genome shotgun (WGS) entry which is preliminary data.</text>
</comment>
<dbReference type="Pfam" id="PF03464">
    <property type="entry name" value="eRF1_2"/>
    <property type="match status" value="1"/>
</dbReference>
<protein>
    <recommendedName>
        <fullName evidence="10">Protein pelota homolog</fullName>
    </recommendedName>
</protein>
<dbReference type="RefSeq" id="XP_641181.1">
    <property type="nucleotide sequence ID" value="XM_636089.1"/>
</dbReference>
<dbReference type="GO" id="GO:0032790">
    <property type="term" value="P:ribosome disassembly"/>
    <property type="evidence" value="ECO:0000318"/>
    <property type="project" value="GO_Central"/>
</dbReference>
<dbReference type="GO" id="GO:0005737">
    <property type="term" value="C:cytoplasm"/>
    <property type="evidence" value="ECO:0000318"/>
    <property type="project" value="GO_Central"/>
</dbReference>
<dbReference type="GO" id="GO:0051321">
    <property type="term" value="P:meiotic cell cycle"/>
    <property type="evidence" value="ECO:0007669"/>
    <property type="project" value="UniProtKB-KW"/>
</dbReference>
<comment type="cofactor">
    <cofactor evidence="1 10">
        <name>a divalent metal cation</name>
        <dbReference type="ChEBI" id="CHEBI:60240"/>
    </cofactor>
</comment>
<dbReference type="SUPFAM" id="SSF159065">
    <property type="entry name" value="Dom34/Pelota N-terminal domain-like"/>
    <property type="match status" value="1"/>
</dbReference>
<reference evidence="13 14" key="1">
    <citation type="journal article" date="2005" name="Nature">
        <title>The genome of the social amoeba Dictyostelium discoideum.</title>
        <authorList>
            <consortium name="The Dictyostelium discoideum Sequencing Consortium"/>
            <person name="Eichinger L."/>
            <person name="Pachebat J.A."/>
            <person name="Glockner G."/>
            <person name="Rajandream M.A."/>
            <person name="Sucgang R."/>
            <person name="Berriman M."/>
            <person name="Song J."/>
            <person name="Olsen R."/>
            <person name="Szafranski K."/>
            <person name="Xu Q."/>
            <person name="Tunggal B."/>
            <person name="Kummerfeld S."/>
            <person name="Madera M."/>
            <person name="Konfortov B.A."/>
            <person name="Rivero F."/>
            <person name="Bankier A.T."/>
            <person name="Lehmann R."/>
            <person name="Hamlin N."/>
            <person name="Davies R."/>
            <person name="Gaudet P."/>
            <person name="Fey P."/>
            <person name="Pilcher K."/>
            <person name="Chen G."/>
            <person name="Saunders D."/>
            <person name="Sodergren E."/>
            <person name="Davis P."/>
            <person name="Kerhornou A."/>
            <person name="Nie X."/>
            <person name="Hall N."/>
            <person name="Anjard C."/>
            <person name="Hemphill L."/>
            <person name="Bason N."/>
            <person name="Farbrother P."/>
            <person name="Desany B."/>
            <person name="Just E."/>
            <person name="Morio T."/>
            <person name="Rost R."/>
            <person name="Churcher C."/>
            <person name="Cooper J."/>
            <person name="Haydock S."/>
            <person name="van Driessche N."/>
            <person name="Cronin A."/>
            <person name="Goodhead I."/>
            <person name="Muzny D."/>
            <person name="Mourier T."/>
            <person name="Pain A."/>
            <person name="Lu M."/>
            <person name="Harper D."/>
            <person name="Lindsay R."/>
            <person name="Hauser H."/>
            <person name="James K."/>
            <person name="Quiles M."/>
            <person name="Madan Babu M."/>
            <person name="Saito T."/>
            <person name="Buchrieser C."/>
            <person name="Wardroper A."/>
            <person name="Felder M."/>
            <person name="Thangavelu M."/>
            <person name="Johnson D."/>
            <person name="Knights A."/>
            <person name="Loulseged H."/>
            <person name="Mungall K."/>
            <person name="Oliver K."/>
            <person name="Price C."/>
            <person name="Quail M.A."/>
            <person name="Urushihara H."/>
            <person name="Hernandez J."/>
            <person name="Rabbinowitsch E."/>
            <person name="Steffen D."/>
            <person name="Sanders M."/>
            <person name="Ma J."/>
            <person name="Kohara Y."/>
            <person name="Sharp S."/>
            <person name="Simmonds M."/>
            <person name="Spiegler S."/>
            <person name="Tivey A."/>
            <person name="Sugano S."/>
            <person name="White B."/>
            <person name="Walker D."/>
            <person name="Woodward J."/>
            <person name="Winckler T."/>
            <person name="Tanaka Y."/>
            <person name="Shaulsky G."/>
            <person name="Schleicher M."/>
            <person name="Weinstock G."/>
            <person name="Rosenthal A."/>
            <person name="Cox E.C."/>
            <person name="Chisholm R.L."/>
            <person name="Gibbs R."/>
            <person name="Loomis W.F."/>
            <person name="Platzer M."/>
            <person name="Kay R.R."/>
            <person name="Williams J."/>
            <person name="Dear P.H."/>
            <person name="Noegel A.A."/>
            <person name="Barrell B."/>
            <person name="Kuspa A."/>
        </authorList>
    </citation>
    <scope>NUCLEOTIDE SEQUENCE [LARGE SCALE GENOMIC DNA]</scope>
    <source>
        <strain evidence="13 14">AX4</strain>
    </source>
</reference>
<evidence type="ECO:0000256" key="8">
    <source>
        <dbReference type="ARBA" id="ARBA00023254"/>
    </source>
</evidence>
<dbReference type="InterPro" id="IPR005142">
    <property type="entry name" value="eRF1_3"/>
</dbReference>
<evidence type="ECO:0000256" key="9">
    <source>
        <dbReference type="ARBA" id="ARBA00023306"/>
    </source>
</evidence>
<sequence length="441" mass="50593">MKLIKKYIEKDLSGYVKLQLEEEEDLWHCYNLISVGDLLTSSTVRKIQKETATGSVTSERQKLKITIQVTKIDHDNESSLLRVSGATCVENRFVKLGSFHTIDLEMNREFQLQKQEWDMISLELVKNATDIGQRADVAALIMNEGLANLCLITSAMTVVKSRIEVPVPRKGRSTSDNHQKGLENFFNTILQSMTRNINFDVVKCFIIASPAFVKDKFFQYMMDQSSKNDLYKVFRQNKSKFILTHSSSGHRYSLKEVLSDQAIVQQFSNTKAASEVKILNDFYDMLKKDPNRAFYGYEHVKKANERLAIETLLVTDELFRGKDVKTRKKYVDLVQSVKDNKGDVKLFSGLHVTGEQLSKLSGVAAILRYPLELEDEEEEYHPDESENGDDDDNNNNNNDDDDYSGYKNRSTRTSRDNDDSDDNDNKGNFEDEDYESFSSNR</sequence>
<dbReference type="GO" id="GO:0070966">
    <property type="term" value="P:nuclear-transcribed mRNA catabolic process, no-go decay"/>
    <property type="evidence" value="ECO:0000318"/>
    <property type="project" value="GO_Central"/>
</dbReference>
<dbReference type="InterPro" id="IPR042226">
    <property type="entry name" value="eFR1_2_sf"/>
</dbReference>
<feature type="compositionally biased region" description="Acidic residues" evidence="11">
    <location>
        <begin position="376"/>
        <end position="403"/>
    </location>
</feature>
<dbReference type="Gene3D" id="2.30.30.870">
    <property type="entry name" value="Pelota, domain A"/>
    <property type="match status" value="1"/>
</dbReference>
<evidence type="ECO:0000256" key="5">
    <source>
        <dbReference type="ARBA" id="ARBA00022618"/>
    </source>
</evidence>
<evidence type="ECO:0000256" key="1">
    <source>
        <dbReference type="ARBA" id="ARBA00001968"/>
    </source>
</evidence>
<dbReference type="GeneID" id="8622562"/>
<dbReference type="Gene3D" id="3.30.420.60">
    <property type="entry name" value="eRF1 domain 2"/>
    <property type="match status" value="1"/>
</dbReference>
<comment type="subcellular location">
    <subcellularLocation>
        <location evidence="2 10">Cytoplasm</location>
    </subcellularLocation>
</comment>
<dbReference type="GO" id="GO:1990533">
    <property type="term" value="C:Dom34-Hbs1 complex"/>
    <property type="evidence" value="ECO:0007669"/>
    <property type="project" value="UniProtKB-ARBA"/>
</dbReference>
<dbReference type="InterPro" id="IPR005141">
    <property type="entry name" value="eRF1_2"/>
</dbReference>
<dbReference type="GO" id="GO:0006412">
    <property type="term" value="P:translation"/>
    <property type="evidence" value="ECO:0007669"/>
    <property type="project" value="UniProtKB-ARBA"/>
</dbReference>
<dbReference type="eggNOG" id="KOG2869">
    <property type="taxonomic scope" value="Eukaryota"/>
</dbReference>
<keyword evidence="9" id="KW-0131">Cell cycle</keyword>
<dbReference type="dictyBase" id="DDB_G0280447">
    <property type="gene designation" value="pelo"/>
</dbReference>
<comment type="function">
    <text evidence="10">Component of the Pelota-HBS1L complex, a complex that recognizes stalled ribosomes and triggers the No-Go Decay (NGD) pathway. In the Pelota-HBS1L complex, pelo recognizes ribosomes stalled at the 3' end of an mRNA and engages stalled ribosomes by destabilizing mRNA in the mRNA channel.</text>
</comment>
<dbReference type="Pfam" id="PF26356">
    <property type="entry name" value="Pelota_N"/>
    <property type="match status" value="1"/>
</dbReference>
<dbReference type="SUPFAM" id="SSF55315">
    <property type="entry name" value="L30e-like"/>
    <property type="match status" value="1"/>
</dbReference>
<feature type="domain" description="eRF1/Pelota-like N-terminal" evidence="12">
    <location>
        <begin position="1"/>
        <end position="130"/>
    </location>
</feature>
<dbReference type="VEuPathDB" id="AmoebaDB:DDB_G0280447"/>
<dbReference type="STRING" id="44689.Q54VC8"/>
<dbReference type="GO" id="GO:0070481">
    <property type="term" value="P:nuclear-transcribed mRNA catabolic process, non-stop decay"/>
    <property type="evidence" value="ECO:0007669"/>
    <property type="project" value="InterPro"/>
</dbReference>
<dbReference type="FunFam" id="3.30.1330.30:FF:000008">
    <property type="entry name" value="Protein pelota homolog"/>
    <property type="match status" value="1"/>
</dbReference>
<dbReference type="InterPro" id="IPR038069">
    <property type="entry name" value="Pelota/DOM34_N"/>
</dbReference>
<dbReference type="Pfam" id="PF03465">
    <property type="entry name" value="eRF1_3"/>
    <property type="match status" value="1"/>
</dbReference>
<dbReference type="EMBL" id="AAFI02000036">
    <property type="protein sequence ID" value="EAL67202.1"/>
    <property type="molecule type" value="Genomic_DNA"/>
</dbReference>
<dbReference type="AlphaFoldDB" id="Q54VC8"/>
<dbReference type="NCBIfam" id="TIGR00111">
    <property type="entry name" value="pelota"/>
    <property type="match status" value="1"/>
</dbReference>
<dbReference type="PANTHER" id="PTHR10853">
    <property type="entry name" value="PELOTA"/>
    <property type="match status" value="1"/>
</dbReference>
<keyword evidence="4 10" id="KW-0963">Cytoplasm</keyword>
<dbReference type="InterPro" id="IPR029064">
    <property type="entry name" value="Ribosomal_eL30-like_sf"/>
</dbReference>
<dbReference type="SUPFAM" id="SSF53137">
    <property type="entry name" value="Translational machinery components"/>
    <property type="match status" value="1"/>
</dbReference>
<dbReference type="SMART" id="SM01194">
    <property type="entry name" value="eRF1_1"/>
    <property type="match status" value="1"/>
</dbReference>
<keyword evidence="8" id="KW-0469">Meiosis</keyword>
<dbReference type="PANTHER" id="PTHR10853:SF0">
    <property type="entry name" value="PROTEIN PELOTA HOMOLOG"/>
    <property type="match status" value="1"/>
</dbReference>
<dbReference type="InterPro" id="IPR058547">
    <property type="entry name" value="Pelota_N"/>
</dbReference>
<keyword evidence="6 10" id="KW-0479">Metal-binding</keyword>
<keyword evidence="5" id="KW-0132">Cell division</keyword>
<proteinExistence type="inferred from homology"/>
<evidence type="ECO:0000256" key="6">
    <source>
        <dbReference type="ARBA" id="ARBA00022723"/>
    </source>
</evidence>
<name>Q54VC8_DICDI</name>